<dbReference type="Pfam" id="PF04978">
    <property type="entry name" value="MST"/>
    <property type="match status" value="1"/>
</dbReference>
<accession>A0ABQ6HTG3</accession>
<reference evidence="2" key="1">
    <citation type="journal article" date="2019" name="Int. J. Syst. Evol. Microbiol.">
        <title>The Global Catalogue of Microorganisms (GCM) 10K type strain sequencing project: providing services to taxonomists for standard genome sequencing and annotation.</title>
        <authorList>
            <consortium name="The Broad Institute Genomics Platform"/>
            <consortium name="The Broad Institute Genome Sequencing Center for Infectious Disease"/>
            <person name="Wu L."/>
            <person name="Ma J."/>
        </authorList>
    </citation>
    <scope>NUCLEOTIDE SEQUENCE [LARGE SCALE GENOMIC DNA]</scope>
    <source>
        <strain evidence="2">NBRC 105830</strain>
    </source>
</reference>
<evidence type="ECO:0000313" key="1">
    <source>
        <dbReference type="EMBL" id="GMA20824.1"/>
    </source>
</evidence>
<dbReference type="InterPro" id="IPR007061">
    <property type="entry name" value="MST-like"/>
</dbReference>
<dbReference type="Gene3D" id="1.20.120.450">
    <property type="entry name" value="dinb family like domain"/>
    <property type="match status" value="1"/>
</dbReference>
<gene>
    <name evidence="1" type="ORF">GCM10025862_28450</name>
</gene>
<dbReference type="Proteomes" id="UP001157109">
    <property type="component" value="Unassembled WGS sequence"/>
</dbReference>
<dbReference type="RefSeq" id="WP_241441188.1">
    <property type="nucleotide sequence ID" value="NZ_BSUJ01000001.1"/>
</dbReference>
<protein>
    <recommendedName>
        <fullName evidence="3">DUF664 domain-containing protein</fullName>
    </recommendedName>
</protein>
<sequence>MYYPRIDNEIDGLVAYLEVQLDALRESAHGLTEEQARSRPCRSALSIGGLIKHATFVMDGVLGERRASTHGTDSPAWEQLAAQFYGSFALTDDESLHGALEAFDTTRAAYLAEVRSADPDEVVLVGPAPWDGVLEPMEVARRYSLVHHVEELARHAGHADIIREQIDGATGPALHLAARGLPGNDFVQPWTPPTT</sequence>
<name>A0ABQ6HTG3_9MICO</name>
<keyword evidence="2" id="KW-1185">Reference proteome</keyword>
<dbReference type="EMBL" id="BSUJ01000001">
    <property type="protein sequence ID" value="GMA20824.1"/>
    <property type="molecule type" value="Genomic_DNA"/>
</dbReference>
<organism evidence="1 2">
    <name type="scientific">Arsenicicoccus piscis</name>
    <dbReference type="NCBI Taxonomy" id="673954"/>
    <lineage>
        <taxon>Bacteria</taxon>
        <taxon>Bacillati</taxon>
        <taxon>Actinomycetota</taxon>
        <taxon>Actinomycetes</taxon>
        <taxon>Micrococcales</taxon>
        <taxon>Intrasporangiaceae</taxon>
        <taxon>Arsenicicoccus</taxon>
    </lineage>
</organism>
<proteinExistence type="predicted"/>
<evidence type="ECO:0008006" key="3">
    <source>
        <dbReference type="Google" id="ProtNLM"/>
    </source>
</evidence>
<comment type="caution">
    <text evidence="1">The sequence shown here is derived from an EMBL/GenBank/DDBJ whole genome shotgun (WGS) entry which is preliminary data.</text>
</comment>
<evidence type="ECO:0000313" key="2">
    <source>
        <dbReference type="Proteomes" id="UP001157109"/>
    </source>
</evidence>
<dbReference type="SUPFAM" id="SSF109854">
    <property type="entry name" value="DinB/YfiT-like putative metalloenzymes"/>
    <property type="match status" value="1"/>
</dbReference>
<dbReference type="InterPro" id="IPR034660">
    <property type="entry name" value="DinB/YfiT-like"/>
</dbReference>